<dbReference type="GO" id="GO:0008289">
    <property type="term" value="F:lipid binding"/>
    <property type="evidence" value="ECO:0007669"/>
    <property type="project" value="UniProtKB-KW"/>
</dbReference>
<dbReference type="AlphaFoldDB" id="A0A7R9AVY8"/>
<protein>
    <recommendedName>
        <fullName evidence="9">SH3 domain-containing protein</fullName>
    </recommendedName>
</protein>
<dbReference type="Pfam" id="PF14604">
    <property type="entry name" value="SH3_9"/>
    <property type="match status" value="1"/>
</dbReference>
<evidence type="ECO:0000256" key="8">
    <source>
        <dbReference type="SAM" id="MobiDB-lite"/>
    </source>
</evidence>
<dbReference type="PANTHER" id="PTHR15735">
    <property type="entry name" value="FCH AND DOUBLE SH3 DOMAINS PROTEIN"/>
    <property type="match status" value="1"/>
</dbReference>
<sequence>MCTHKKAIVFEGARVGEGESQQPIAGQKFQQITVDVTHLLNSDVIITIHTLSTSGSKSQNPDELSIVENEQLEVIGEGDGDGWLRARNYRGEEGYVPHNYLDVDQESGTQQSGSSFQLVSQISFSSVDYTVDETDEAITEVEVGAMPSDEPSPQHHPGGSYLWYPDTTREPVRFPDNGASYCVALYDYEATCLEELMFTEGQVIRVLRKVVHDDVDDGWWEGELDGRTGLFPSLVVEECHADGEPITPQDDDDAPSSAPPVFTPPDIPSFMLAPQQVIITQATPMGEHPDSDKTAPVEKSSSPTSTEQAGFSMELSRGHYRHYDAQFGEDDVPTITVVEAPTICIDEDGEEGRVIADILFKQDVPSIQINLDQEAGGSSEGGEQQEPDFGLGVAQIVITAATPMVEEPEQPFPPPPTEEEQEQGGRETQSEHQEQDDTTSEEPPPYEEAATLPEEIDDPADDLPTDSAPFPISSSTGSEEDTYTGPSTAENSQSHPLPPPPDQEGYPGLGLEPREKEVGPELREKKAGPEPQKKEGAEPQEEEQIQTVMTRVEGGRGSIPDELEPHQLAQLQDLKESNA</sequence>
<dbReference type="GO" id="GO:0031594">
    <property type="term" value="C:neuromuscular junction"/>
    <property type="evidence" value="ECO:0007669"/>
    <property type="project" value="TreeGrafter"/>
</dbReference>
<dbReference type="InterPro" id="IPR001452">
    <property type="entry name" value="SH3_domain"/>
</dbReference>
<feature type="region of interest" description="Disordered" evidence="8">
    <location>
        <begin position="242"/>
        <end position="266"/>
    </location>
</feature>
<dbReference type="GO" id="GO:0051130">
    <property type="term" value="P:positive regulation of cellular component organization"/>
    <property type="evidence" value="ECO:0007669"/>
    <property type="project" value="UniProtKB-ARBA"/>
</dbReference>
<feature type="domain" description="SH3" evidence="9">
    <location>
        <begin position="40"/>
        <end position="106"/>
    </location>
</feature>
<dbReference type="SUPFAM" id="SSF50044">
    <property type="entry name" value="SH3-domain"/>
    <property type="match status" value="2"/>
</dbReference>
<feature type="compositionally biased region" description="Basic and acidic residues" evidence="8">
    <location>
        <begin position="512"/>
        <end position="537"/>
    </location>
</feature>
<feature type="compositionally biased region" description="Polar residues" evidence="8">
    <location>
        <begin position="484"/>
        <end position="495"/>
    </location>
</feature>
<dbReference type="InterPro" id="IPR035460">
    <property type="entry name" value="FCHSD_SH3_1"/>
</dbReference>
<feature type="compositionally biased region" description="Polar residues" evidence="8">
    <location>
        <begin position="299"/>
        <end position="309"/>
    </location>
</feature>
<evidence type="ECO:0000256" key="1">
    <source>
        <dbReference type="ARBA" id="ARBA00004316"/>
    </source>
</evidence>
<evidence type="ECO:0000256" key="5">
    <source>
        <dbReference type="ARBA" id="ARBA00023121"/>
    </source>
</evidence>
<organism evidence="10">
    <name type="scientific">Timema shepardi</name>
    <name type="common">Walking stick</name>
    <dbReference type="NCBI Taxonomy" id="629360"/>
    <lineage>
        <taxon>Eukaryota</taxon>
        <taxon>Metazoa</taxon>
        <taxon>Ecdysozoa</taxon>
        <taxon>Arthropoda</taxon>
        <taxon>Hexapoda</taxon>
        <taxon>Insecta</taxon>
        <taxon>Pterygota</taxon>
        <taxon>Neoptera</taxon>
        <taxon>Polyneoptera</taxon>
        <taxon>Phasmatodea</taxon>
        <taxon>Timematodea</taxon>
        <taxon>Timematoidea</taxon>
        <taxon>Timematidae</taxon>
        <taxon>Timema</taxon>
    </lineage>
</organism>
<evidence type="ECO:0000256" key="6">
    <source>
        <dbReference type="ARBA" id="ARBA00023273"/>
    </source>
</evidence>
<keyword evidence="2 7" id="KW-0728">SH3 domain</keyword>
<feature type="compositionally biased region" description="Basic and acidic residues" evidence="8">
    <location>
        <begin position="423"/>
        <end position="435"/>
    </location>
</feature>
<dbReference type="PRINTS" id="PR00452">
    <property type="entry name" value="SH3DOMAIN"/>
</dbReference>
<dbReference type="CDD" id="cd11761">
    <property type="entry name" value="SH3_FCHSD_1"/>
    <property type="match status" value="1"/>
</dbReference>
<comment type="subcellular location">
    <subcellularLocation>
        <location evidence="1">Cell projection</location>
    </subcellularLocation>
</comment>
<dbReference type="EMBL" id="OC002038">
    <property type="protein sequence ID" value="CAD7261157.1"/>
    <property type="molecule type" value="Genomic_DNA"/>
</dbReference>
<dbReference type="SMART" id="SM00326">
    <property type="entry name" value="SH3"/>
    <property type="match status" value="2"/>
</dbReference>
<feature type="compositionally biased region" description="Acidic residues" evidence="8">
    <location>
        <begin position="454"/>
        <end position="464"/>
    </location>
</feature>
<dbReference type="InterPro" id="IPR036028">
    <property type="entry name" value="SH3-like_dom_sf"/>
</dbReference>
<keyword evidence="5" id="KW-0446">Lipid-binding</keyword>
<dbReference type="GO" id="GO:0042995">
    <property type="term" value="C:cell projection"/>
    <property type="evidence" value="ECO:0007669"/>
    <property type="project" value="UniProtKB-SubCell"/>
</dbReference>
<dbReference type="FunFam" id="2.30.30.40:FF:000033">
    <property type="entry name" value="FCH and double SH3 domains protein 2"/>
    <property type="match status" value="1"/>
</dbReference>
<gene>
    <name evidence="10" type="ORF">TSIB3V08_LOCUS5303</name>
</gene>
<evidence type="ECO:0000256" key="2">
    <source>
        <dbReference type="ARBA" id="ARBA00022443"/>
    </source>
</evidence>
<dbReference type="PANTHER" id="PTHR15735:SF21">
    <property type="entry name" value="PROTEIN NERVOUS WRECK"/>
    <property type="match status" value="1"/>
</dbReference>
<keyword evidence="3" id="KW-0597">Phosphoprotein</keyword>
<proteinExistence type="predicted"/>
<name>A0A7R9AVY8_TIMSH</name>
<evidence type="ECO:0000259" key="9">
    <source>
        <dbReference type="PROSITE" id="PS50002"/>
    </source>
</evidence>
<evidence type="ECO:0000256" key="3">
    <source>
        <dbReference type="ARBA" id="ARBA00022553"/>
    </source>
</evidence>
<feature type="region of interest" description="Disordered" evidence="8">
    <location>
        <begin position="284"/>
        <end position="310"/>
    </location>
</feature>
<dbReference type="GO" id="GO:0007274">
    <property type="term" value="P:neuromuscular synaptic transmission"/>
    <property type="evidence" value="ECO:0007669"/>
    <property type="project" value="TreeGrafter"/>
</dbReference>
<dbReference type="Gene3D" id="2.30.30.40">
    <property type="entry name" value="SH3 Domains"/>
    <property type="match status" value="2"/>
</dbReference>
<dbReference type="PROSITE" id="PS50002">
    <property type="entry name" value="SH3"/>
    <property type="match status" value="2"/>
</dbReference>
<keyword evidence="4" id="KW-0175">Coiled coil</keyword>
<dbReference type="GO" id="GO:0055037">
    <property type="term" value="C:recycling endosome"/>
    <property type="evidence" value="ECO:0007669"/>
    <property type="project" value="TreeGrafter"/>
</dbReference>
<feature type="region of interest" description="Disordered" evidence="8">
    <location>
        <begin position="404"/>
        <end position="579"/>
    </location>
</feature>
<accession>A0A7R9AVY8</accession>
<dbReference type="GO" id="GO:0030833">
    <property type="term" value="P:regulation of actin filament polymerization"/>
    <property type="evidence" value="ECO:0007669"/>
    <property type="project" value="TreeGrafter"/>
</dbReference>
<feature type="domain" description="SH3" evidence="9">
    <location>
        <begin position="177"/>
        <end position="241"/>
    </location>
</feature>
<keyword evidence="6" id="KW-0966">Cell projection</keyword>
<evidence type="ECO:0000256" key="4">
    <source>
        <dbReference type="ARBA" id="ARBA00023054"/>
    </source>
</evidence>
<feature type="compositionally biased region" description="Pro residues" evidence="8">
    <location>
        <begin position="257"/>
        <end position="266"/>
    </location>
</feature>
<evidence type="ECO:0000313" key="10">
    <source>
        <dbReference type="EMBL" id="CAD7261157.1"/>
    </source>
</evidence>
<feature type="compositionally biased region" description="Basic and acidic residues" evidence="8">
    <location>
        <begin position="287"/>
        <end position="296"/>
    </location>
</feature>
<evidence type="ECO:0000256" key="7">
    <source>
        <dbReference type="PROSITE-ProRule" id="PRU00192"/>
    </source>
</evidence>
<dbReference type="Pfam" id="PF00018">
    <property type="entry name" value="SH3_1"/>
    <property type="match status" value="1"/>
</dbReference>
<reference evidence="10" key="1">
    <citation type="submission" date="2020-11" db="EMBL/GenBank/DDBJ databases">
        <authorList>
            <person name="Tran Van P."/>
        </authorList>
    </citation>
    <scope>NUCLEOTIDE SEQUENCE</scope>
</reference>